<dbReference type="FunFam" id="3.30.160.20:FF:000005">
    <property type="entry name" value="Putative double-stranded RNA-specific adenosine deaminase"/>
    <property type="match status" value="1"/>
</dbReference>
<feature type="domain" description="Caspase family p10" evidence="8">
    <location>
        <begin position="18"/>
        <end position="54"/>
    </location>
</feature>
<keyword evidence="3" id="KW-0677">Repeat</keyword>
<feature type="domain" description="DRBM" evidence="7">
    <location>
        <begin position="309"/>
        <end position="377"/>
    </location>
</feature>
<evidence type="ECO:0000256" key="6">
    <source>
        <dbReference type="SAM" id="MobiDB-lite"/>
    </source>
</evidence>
<dbReference type="CDD" id="cd19864">
    <property type="entry name" value="DSRM_PRKRA-like_rpt3"/>
    <property type="match status" value="1"/>
</dbReference>
<keyword evidence="10" id="KW-1185">Reference proteome</keyword>
<dbReference type="InterPro" id="IPR014720">
    <property type="entry name" value="dsRBD_dom"/>
</dbReference>
<reference evidence="9 10" key="1">
    <citation type="journal article" date="2021" name="Elife">
        <title>Chloroplast acquisition without the gene transfer in kleptoplastic sea slugs, Plakobranchus ocellatus.</title>
        <authorList>
            <person name="Maeda T."/>
            <person name="Takahashi S."/>
            <person name="Yoshida T."/>
            <person name="Shimamura S."/>
            <person name="Takaki Y."/>
            <person name="Nagai Y."/>
            <person name="Toyoda A."/>
            <person name="Suzuki Y."/>
            <person name="Arimoto A."/>
            <person name="Ishii H."/>
            <person name="Satoh N."/>
            <person name="Nishiyama T."/>
            <person name="Hasebe M."/>
            <person name="Maruyama T."/>
            <person name="Minagawa J."/>
            <person name="Obokata J."/>
            <person name="Shigenobu S."/>
        </authorList>
    </citation>
    <scope>NUCLEOTIDE SEQUENCE [LARGE SCALE GENOMIC DNA]</scope>
</reference>
<evidence type="ECO:0000256" key="3">
    <source>
        <dbReference type="ARBA" id="ARBA00022737"/>
    </source>
</evidence>
<sequence>MPSFNADDEMREPGSHANVRRIAVVADCLFCYSTVPRAYSWRNNLEGSWFIQTLSMMTVPPGKTPISFLQEYATKHAVTPQYDLIANEGAVHEPTFIMRVTVGENTTATGKGSSKKKAKHAAAQNALNLLMGVTPTPNGPEETKVKEAIPPTSSEKIKEEDGGNPIGELQEFTQKKLLKPPIYEFVTEQGPPHAREFICNIKLGKFVDKGTGRSKKTAKRTAAANMLAQLKSVTQDKESSKQLEDSDEEEDIALGFEPSSSYTGLKKPKKSNSVSPQSALEIQRFYEKVMTAGGKQVRGQGQTLTPPTNYCQMLQEIAEVQRFEVQYFDIKDDCAIGMNQCLVQLSTAPVAVCQGTGPIMDEAHANAAHNALQYLRIMIK</sequence>
<feature type="domain" description="DRBM" evidence="7">
    <location>
        <begin position="64"/>
        <end position="132"/>
    </location>
</feature>
<dbReference type="GO" id="GO:0035197">
    <property type="term" value="F:siRNA binding"/>
    <property type="evidence" value="ECO:0007669"/>
    <property type="project" value="TreeGrafter"/>
</dbReference>
<keyword evidence="9" id="KW-0808">Transferase</keyword>
<dbReference type="GO" id="GO:0070920">
    <property type="term" value="P:regulation of regulatory ncRNA processing"/>
    <property type="evidence" value="ECO:0007669"/>
    <property type="project" value="TreeGrafter"/>
</dbReference>
<protein>
    <submittedName>
        <fullName evidence="9">Interferon-inducible double-stranded RNA-dependent protein kinase activator A</fullName>
    </submittedName>
</protein>
<evidence type="ECO:0000313" key="9">
    <source>
        <dbReference type="EMBL" id="GFS15586.1"/>
    </source>
</evidence>
<feature type="compositionally biased region" description="Basic and acidic residues" evidence="6">
    <location>
        <begin position="234"/>
        <end position="244"/>
    </location>
</feature>
<evidence type="ECO:0000313" key="10">
    <source>
        <dbReference type="Proteomes" id="UP000762676"/>
    </source>
</evidence>
<evidence type="ECO:0000256" key="4">
    <source>
        <dbReference type="ARBA" id="ARBA00022884"/>
    </source>
</evidence>
<dbReference type="AlphaFoldDB" id="A0AAV4IZP3"/>
<dbReference type="Pfam" id="PF00656">
    <property type="entry name" value="Peptidase_C14"/>
    <property type="match status" value="1"/>
</dbReference>
<evidence type="ECO:0000259" key="8">
    <source>
        <dbReference type="PROSITE" id="PS50207"/>
    </source>
</evidence>
<dbReference type="SUPFAM" id="SSF52129">
    <property type="entry name" value="Caspase-like"/>
    <property type="match status" value="1"/>
</dbReference>
<dbReference type="Proteomes" id="UP000762676">
    <property type="component" value="Unassembled WGS sequence"/>
</dbReference>
<dbReference type="FunFam" id="3.30.160.20:FF:000007">
    <property type="entry name" value="Double-stranded RNA-binding protein Staufen homolog 1"/>
    <property type="match status" value="1"/>
</dbReference>
<feature type="region of interest" description="Disordered" evidence="6">
    <location>
        <begin position="135"/>
        <end position="165"/>
    </location>
</feature>
<evidence type="ECO:0000259" key="7">
    <source>
        <dbReference type="PROSITE" id="PS50137"/>
    </source>
</evidence>
<dbReference type="SMART" id="SM00358">
    <property type="entry name" value="DSRM"/>
    <property type="match status" value="3"/>
</dbReference>
<evidence type="ECO:0000256" key="2">
    <source>
        <dbReference type="ARBA" id="ARBA00022490"/>
    </source>
</evidence>
<dbReference type="GO" id="GO:0016442">
    <property type="term" value="C:RISC complex"/>
    <property type="evidence" value="ECO:0007669"/>
    <property type="project" value="TreeGrafter"/>
</dbReference>
<dbReference type="Pfam" id="PF00035">
    <property type="entry name" value="dsrm"/>
    <property type="match status" value="2"/>
</dbReference>
<gene>
    <name evidence="9" type="ORF">ElyMa_003191200</name>
</gene>
<dbReference type="InterPro" id="IPR051247">
    <property type="entry name" value="RLC_Component"/>
</dbReference>
<dbReference type="Gene3D" id="3.30.70.1470">
    <property type="entry name" value="Caspase-like"/>
    <property type="match status" value="1"/>
</dbReference>
<dbReference type="Pfam" id="PF16482">
    <property type="entry name" value="Staufen_C"/>
    <property type="match status" value="1"/>
</dbReference>
<keyword evidence="4 5" id="KW-0694">RNA-binding</keyword>
<dbReference type="GO" id="GO:0005737">
    <property type="term" value="C:cytoplasm"/>
    <property type="evidence" value="ECO:0007669"/>
    <property type="project" value="UniProtKB-SubCell"/>
</dbReference>
<dbReference type="PROSITE" id="PS50137">
    <property type="entry name" value="DS_RBD"/>
    <property type="match status" value="3"/>
</dbReference>
<dbReference type="GO" id="GO:0004197">
    <property type="term" value="F:cysteine-type endopeptidase activity"/>
    <property type="evidence" value="ECO:0007669"/>
    <property type="project" value="InterPro"/>
</dbReference>
<name>A0AAV4IZP3_9GAST</name>
<feature type="region of interest" description="Disordered" evidence="6">
    <location>
        <begin position="229"/>
        <end position="276"/>
    </location>
</feature>
<dbReference type="GO" id="GO:0016301">
    <property type="term" value="F:kinase activity"/>
    <property type="evidence" value="ECO:0007669"/>
    <property type="project" value="UniProtKB-KW"/>
</dbReference>
<dbReference type="PROSITE" id="PS50207">
    <property type="entry name" value="CASPASE_P10"/>
    <property type="match status" value="1"/>
</dbReference>
<organism evidence="9 10">
    <name type="scientific">Elysia marginata</name>
    <dbReference type="NCBI Taxonomy" id="1093978"/>
    <lineage>
        <taxon>Eukaryota</taxon>
        <taxon>Metazoa</taxon>
        <taxon>Spiralia</taxon>
        <taxon>Lophotrochozoa</taxon>
        <taxon>Mollusca</taxon>
        <taxon>Gastropoda</taxon>
        <taxon>Heterobranchia</taxon>
        <taxon>Euthyneura</taxon>
        <taxon>Panpulmonata</taxon>
        <taxon>Sacoglossa</taxon>
        <taxon>Placobranchoidea</taxon>
        <taxon>Plakobranchidae</taxon>
        <taxon>Elysia</taxon>
    </lineage>
</organism>
<proteinExistence type="predicted"/>
<feature type="domain" description="DRBM" evidence="7">
    <location>
        <begin position="164"/>
        <end position="232"/>
    </location>
</feature>
<dbReference type="GO" id="GO:0030422">
    <property type="term" value="P:siRNA processing"/>
    <property type="evidence" value="ECO:0007669"/>
    <property type="project" value="TreeGrafter"/>
</dbReference>
<dbReference type="InterPro" id="IPR029030">
    <property type="entry name" value="Caspase-like_dom_sf"/>
</dbReference>
<dbReference type="InterPro" id="IPR002138">
    <property type="entry name" value="Pept_C14_p10"/>
</dbReference>
<evidence type="ECO:0000256" key="5">
    <source>
        <dbReference type="PROSITE-ProRule" id="PRU00266"/>
    </source>
</evidence>
<dbReference type="PANTHER" id="PTHR46205">
    <property type="entry name" value="LOQUACIOUS, ISOFORM B"/>
    <property type="match status" value="1"/>
</dbReference>
<dbReference type="GO" id="GO:0005634">
    <property type="term" value="C:nucleus"/>
    <property type="evidence" value="ECO:0007669"/>
    <property type="project" value="TreeGrafter"/>
</dbReference>
<comment type="caution">
    <text evidence="9">The sequence shown here is derived from an EMBL/GenBank/DDBJ whole genome shotgun (WGS) entry which is preliminary data.</text>
</comment>
<keyword evidence="9" id="KW-0418">Kinase</keyword>
<dbReference type="InterPro" id="IPR032478">
    <property type="entry name" value="Staufen_C"/>
</dbReference>
<dbReference type="GO" id="GO:0070578">
    <property type="term" value="C:RISC-loading complex"/>
    <property type="evidence" value="ECO:0007669"/>
    <property type="project" value="TreeGrafter"/>
</dbReference>
<dbReference type="GO" id="GO:0006508">
    <property type="term" value="P:proteolysis"/>
    <property type="evidence" value="ECO:0007669"/>
    <property type="project" value="InterPro"/>
</dbReference>
<dbReference type="CDD" id="cd19862">
    <property type="entry name" value="DSRM_PRKRA-like_rpt1"/>
    <property type="match status" value="1"/>
</dbReference>
<accession>A0AAV4IZP3</accession>
<dbReference type="GO" id="GO:0003725">
    <property type="term" value="F:double-stranded RNA binding"/>
    <property type="evidence" value="ECO:0007669"/>
    <property type="project" value="TreeGrafter"/>
</dbReference>
<dbReference type="SUPFAM" id="SSF54768">
    <property type="entry name" value="dsRNA-binding domain-like"/>
    <property type="match status" value="3"/>
</dbReference>
<dbReference type="InterPro" id="IPR011600">
    <property type="entry name" value="Pept_C14_caspase"/>
</dbReference>
<comment type="subcellular location">
    <subcellularLocation>
        <location evidence="1">Cytoplasm</location>
    </subcellularLocation>
</comment>
<dbReference type="Gene3D" id="3.30.160.20">
    <property type="match status" value="3"/>
</dbReference>
<evidence type="ECO:0000256" key="1">
    <source>
        <dbReference type="ARBA" id="ARBA00004496"/>
    </source>
</evidence>
<dbReference type="PANTHER" id="PTHR46205:SF3">
    <property type="entry name" value="LOQUACIOUS, ISOFORM B"/>
    <property type="match status" value="1"/>
</dbReference>
<keyword evidence="2" id="KW-0963">Cytoplasm</keyword>
<dbReference type="EMBL" id="BMAT01006587">
    <property type="protein sequence ID" value="GFS15586.1"/>
    <property type="molecule type" value="Genomic_DNA"/>
</dbReference>